<sequence length="70" mass="7571">MIMNGSVAVRWCESGLLGSPSMMRSVGHERTRIPRDGRTPRDGATPRDLGTARPLRRAIATASLDRHGTG</sequence>
<proteinExistence type="predicted"/>
<evidence type="ECO:0000256" key="1">
    <source>
        <dbReference type="SAM" id="MobiDB-lite"/>
    </source>
</evidence>
<accession>A0ABW1B1X7</accession>
<dbReference type="EMBL" id="JBHSNZ010000003">
    <property type="protein sequence ID" value="MFC5806929.1"/>
    <property type="molecule type" value="Genomic_DNA"/>
</dbReference>
<protein>
    <submittedName>
        <fullName evidence="2">Uncharacterized protein</fullName>
    </submittedName>
</protein>
<dbReference type="RefSeq" id="WP_272171205.1">
    <property type="nucleotide sequence ID" value="NZ_JAQOSL010000027.1"/>
</dbReference>
<evidence type="ECO:0000313" key="3">
    <source>
        <dbReference type="Proteomes" id="UP001596112"/>
    </source>
</evidence>
<evidence type="ECO:0000313" key="2">
    <source>
        <dbReference type="EMBL" id="MFC5806929.1"/>
    </source>
</evidence>
<name>A0ABW1B1X7_9ACTN</name>
<reference evidence="3" key="1">
    <citation type="journal article" date="2019" name="Int. J. Syst. Evol. Microbiol.">
        <title>The Global Catalogue of Microorganisms (GCM) 10K type strain sequencing project: providing services to taxonomists for standard genome sequencing and annotation.</title>
        <authorList>
            <consortium name="The Broad Institute Genomics Platform"/>
            <consortium name="The Broad Institute Genome Sequencing Center for Infectious Disease"/>
            <person name="Wu L."/>
            <person name="Ma J."/>
        </authorList>
    </citation>
    <scope>NUCLEOTIDE SEQUENCE [LARGE SCALE GENOMIC DNA]</scope>
    <source>
        <strain evidence="3">JCM 9918</strain>
    </source>
</reference>
<comment type="caution">
    <text evidence="2">The sequence shown here is derived from an EMBL/GenBank/DDBJ whole genome shotgun (WGS) entry which is preliminary data.</text>
</comment>
<organism evidence="2 3">
    <name type="scientific">Streptomyces heilongjiangensis</name>
    <dbReference type="NCBI Taxonomy" id="945052"/>
    <lineage>
        <taxon>Bacteria</taxon>
        <taxon>Bacillati</taxon>
        <taxon>Actinomycetota</taxon>
        <taxon>Actinomycetes</taxon>
        <taxon>Kitasatosporales</taxon>
        <taxon>Streptomycetaceae</taxon>
        <taxon>Streptomyces</taxon>
    </lineage>
</organism>
<gene>
    <name evidence="2" type="ORF">ACFQGO_05310</name>
</gene>
<dbReference type="Proteomes" id="UP001596112">
    <property type="component" value="Unassembled WGS sequence"/>
</dbReference>
<feature type="compositionally biased region" description="Basic and acidic residues" evidence="1">
    <location>
        <begin position="26"/>
        <end position="45"/>
    </location>
</feature>
<keyword evidence="3" id="KW-1185">Reference proteome</keyword>
<feature type="region of interest" description="Disordered" evidence="1">
    <location>
        <begin position="18"/>
        <end position="70"/>
    </location>
</feature>